<accession>A0A370WSP5</accession>
<dbReference type="AlphaFoldDB" id="A0A370WSP5"/>
<proteinExistence type="predicted"/>
<dbReference type="InterPro" id="IPR011646">
    <property type="entry name" value="KAP_P-loop"/>
</dbReference>
<dbReference type="InterPro" id="IPR027417">
    <property type="entry name" value="P-loop_NTPase"/>
</dbReference>
<keyword evidence="3" id="KW-1185">Reference proteome</keyword>
<dbReference type="EMBL" id="QRBE01000016">
    <property type="protein sequence ID" value="RDS79152.1"/>
    <property type="molecule type" value="Genomic_DNA"/>
</dbReference>
<feature type="domain" description="KAP NTPase" evidence="1">
    <location>
        <begin position="18"/>
        <end position="80"/>
    </location>
</feature>
<evidence type="ECO:0000313" key="3">
    <source>
        <dbReference type="Proteomes" id="UP000254258"/>
    </source>
</evidence>
<dbReference type="RefSeq" id="WP_115497227.1">
    <property type="nucleotide sequence ID" value="NZ_QRBE01000016.1"/>
</dbReference>
<dbReference type="Gene3D" id="3.40.50.300">
    <property type="entry name" value="P-loop containing nucleotide triphosphate hydrolases"/>
    <property type="match status" value="1"/>
</dbReference>
<reference evidence="2 3" key="1">
    <citation type="submission" date="2018-07" db="EMBL/GenBank/DDBJ databases">
        <title>Dyella monticola sp. nov. and Dyella psychrodurans sp. nov. isolated from monsoon evergreen broad-leaved forest soil of Dinghu Mountain, China.</title>
        <authorList>
            <person name="Gao Z."/>
            <person name="Qiu L."/>
        </authorList>
    </citation>
    <scope>NUCLEOTIDE SEQUENCE [LARGE SCALE GENOMIC DNA]</scope>
    <source>
        <strain evidence="2 3">4G-K06</strain>
    </source>
</reference>
<evidence type="ECO:0000313" key="2">
    <source>
        <dbReference type="EMBL" id="RDS79152.1"/>
    </source>
</evidence>
<comment type="caution">
    <text evidence="2">The sequence shown here is derived from an EMBL/GenBank/DDBJ whole genome shotgun (WGS) entry which is preliminary data.</text>
</comment>
<dbReference type="Pfam" id="PF07693">
    <property type="entry name" value="KAP_NTPase"/>
    <property type="match status" value="1"/>
</dbReference>
<dbReference type="Proteomes" id="UP000254258">
    <property type="component" value="Unassembled WGS sequence"/>
</dbReference>
<dbReference type="SUPFAM" id="SSF52540">
    <property type="entry name" value="P-loop containing nucleoside triphosphate hydrolases"/>
    <property type="match status" value="1"/>
</dbReference>
<gene>
    <name evidence="2" type="ORF">DWU98_19300</name>
</gene>
<evidence type="ECO:0000259" key="1">
    <source>
        <dbReference type="Pfam" id="PF07693"/>
    </source>
</evidence>
<sequence>MSLKDVRTAVERFLKSDSPQAISISGKWGSGKTYFWNQVIKSASQQGLVKKYSYVSLFGTNNLAELKSAIFDCIRQGCGRWGKLLDVGRKCQGSDAVFLHR</sequence>
<name>A0A370WSP5_9GAMM</name>
<protein>
    <recommendedName>
        <fullName evidence="1">KAP NTPase domain-containing protein</fullName>
    </recommendedName>
</protein>
<organism evidence="2 3">
    <name type="scientific">Dyella monticola</name>
    <dbReference type="NCBI Taxonomy" id="1927958"/>
    <lineage>
        <taxon>Bacteria</taxon>
        <taxon>Pseudomonadati</taxon>
        <taxon>Pseudomonadota</taxon>
        <taxon>Gammaproteobacteria</taxon>
        <taxon>Lysobacterales</taxon>
        <taxon>Rhodanobacteraceae</taxon>
        <taxon>Dyella</taxon>
    </lineage>
</organism>
<dbReference type="OrthoDB" id="88903at2"/>